<evidence type="ECO:0000313" key="1">
    <source>
        <dbReference type="EMBL" id="OOS00893.1"/>
    </source>
</evidence>
<keyword evidence="2" id="KW-1185">Reference proteome</keyword>
<dbReference type="RefSeq" id="WP_078235900.1">
    <property type="nucleotide sequence ID" value="NZ_MUYA01000001.1"/>
</dbReference>
<sequence>MFSKLYKILSEKKQYPFETLFSYGYIENNFEVIALLFAEQPCHGYYYAHIAQHPVKKCWVSCLVYSSSLIIGKNHQDWINNFHYWIKVRLDYEPVSYLVANYSYAESIHLDSAVKELEKMIANFNIEAIYQENENDHPSNPQIIEFYGLQDVGNENGEYPPILQYIDIIYH</sequence>
<gene>
    <name evidence="1" type="ORF">B0187_00955</name>
</gene>
<proteinExistence type="predicted"/>
<protein>
    <submittedName>
        <fullName evidence="1">Uncharacterized protein</fullName>
    </submittedName>
</protein>
<evidence type="ECO:0000313" key="2">
    <source>
        <dbReference type="Proteomes" id="UP000190867"/>
    </source>
</evidence>
<dbReference type="AlphaFoldDB" id="A0A1T0AW10"/>
<comment type="caution">
    <text evidence="1">The sequence shown here is derived from an EMBL/GenBank/DDBJ whole genome shotgun (WGS) entry which is preliminary data.</text>
</comment>
<reference evidence="1 2" key="1">
    <citation type="submission" date="2017-02" db="EMBL/GenBank/DDBJ databases">
        <title>Draft genome sequence of Haemophilus paracuniculus CCUG 43573 type strain.</title>
        <authorList>
            <person name="Engstrom-Jakobsson H."/>
            <person name="Salva-Serra F."/>
            <person name="Thorell K."/>
            <person name="Gonzales-Siles L."/>
            <person name="Karlsson R."/>
            <person name="Boulund F."/>
            <person name="Engstrand L."/>
            <person name="Kristiansson E."/>
            <person name="Moore E."/>
        </authorList>
    </citation>
    <scope>NUCLEOTIDE SEQUENCE [LARGE SCALE GENOMIC DNA]</scope>
    <source>
        <strain evidence="1 2">CCUG 43573</strain>
    </source>
</reference>
<accession>A0A1T0AW10</accession>
<dbReference type="EMBL" id="MUYA01000001">
    <property type="protein sequence ID" value="OOS00893.1"/>
    <property type="molecule type" value="Genomic_DNA"/>
</dbReference>
<dbReference type="Proteomes" id="UP000190867">
    <property type="component" value="Unassembled WGS sequence"/>
</dbReference>
<organism evidence="1 2">
    <name type="scientific">Haemophilus paracuniculus</name>
    <dbReference type="NCBI Taxonomy" id="734"/>
    <lineage>
        <taxon>Bacteria</taxon>
        <taxon>Pseudomonadati</taxon>
        <taxon>Pseudomonadota</taxon>
        <taxon>Gammaproteobacteria</taxon>
        <taxon>Pasteurellales</taxon>
        <taxon>Pasteurellaceae</taxon>
        <taxon>Haemophilus</taxon>
    </lineage>
</organism>
<dbReference type="OrthoDB" id="9255888at2"/>
<name>A0A1T0AW10_9PAST</name>